<keyword evidence="5" id="KW-1185">Reference proteome</keyword>
<proteinExistence type="predicted"/>
<feature type="region of interest" description="Disordered" evidence="2">
    <location>
        <begin position="1"/>
        <end position="23"/>
    </location>
</feature>
<gene>
    <name evidence="4" type="ORF">P153DRAFT_303227</name>
</gene>
<dbReference type="InterPro" id="IPR048519">
    <property type="entry name" value="Gfd2/YDR514C-like_C"/>
</dbReference>
<dbReference type="AlphaFoldDB" id="A0A6A5ZYG3"/>
<dbReference type="OrthoDB" id="5953249at2759"/>
<dbReference type="PANTHER" id="PTHR28083">
    <property type="entry name" value="GOOD FOR FULL DBP5 ACTIVITY PROTEIN 2"/>
    <property type="match status" value="1"/>
</dbReference>
<accession>A0A6A5ZYG3</accession>
<dbReference type="InterPro" id="IPR001878">
    <property type="entry name" value="Znf_CCHC"/>
</dbReference>
<dbReference type="GO" id="GO:0003676">
    <property type="term" value="F:nucleic acid binding"/>
    <property type="evidence" value="ECO:0007669"/>
    <property type="project" value="InterPro"/>
</dbReference>
<keyword evidence="1" id="KW-0863">Zinc-finger</keyword>
<evidence type="ECO:0000313" key="4">
    <source>
        <dbReference type="EMBL" id="KAF2123923.1"/>
    </source>
</evidence>
<evidence type="ECO:0000313" key="5">
    <source>
        <dbReference type="Proteomes" id="UP000799771"/>
    </source>
</evidence>
<dbReference type="RefSeq" id="XP_033518316.1">
    <property type="nucleotide sequence ID" value="XM_033664499.1"/>
</dbReference>
<evidence type="ECO:0000256" key="2">
    <source>
        <dbReference type="SAM" id="MobiDB-lite"/>
    </source>
</evidence>
<feature type="non-terminal residue" evidence="4">
    <location>
        <position position="402"/>
    </location>
</feature>
<feature type="domain" description="CCHC-type" evidence="3">
    <location>
        <begin position="330"/>
        <end position="344"/>
    </location>
</feature>
<keyword evidence="1" id="KW-0862">Zinc</keyword>
<dbReference type="Pfam" id="PF21762">
    <property type="entry name" value="DEDDh_C"/>
    <property type="match status" value="1"/>
</dbReference>
<dbReference type="Proteomes" id="UP000799771">
    <property type="component" value="Unassembled WGS sequence"/>
</dbReference>
<keyword evidence="1" id="KW-0479">Metal-binding</keyword>
<evidence type="ECO:0000256" key="1">
    <source>
        <dbReference type="PROSITE-ProRule" id="PRU00047"/>
    </source>
</evidence>
<reference evidence="4" key="1">
    <citation type="journal article" date="2020" name="Stud. Mycol.">
        <title>101 Dothideomycetes genomes: a test case for predicting lifestyles and emergence of pathogens.</title>
        <authorList>
            <person name="Haridas S."/>
            <person name="Albert R."/>
            <person name="Binder M."/>
            <person name="Bloem J."/>
            <person name="Labutti K."/>
            <person name="Salamov A."/>
            <person name="Andreopoulos B."/>
            <person name="Baker S."/>
            <person name="Barry K."/>
            <person name="Bills G."/>
            <person name="Bluhm B."/>
            <person name="Cannon C."/>
            <person name="Castanera R."/>
            <person name="Culley D."/>
            <person name="Daum C."/>
            <person name="Ezra D."/>
            <person name="Gonzalez J."/>
            <person name="Henrissat B."/>
            <person name="Kuo A."/>
            <person name="Liang C."/>
            <person name="Lipzen A."/>
            <person name="Lutzoni F."/>
            <person name="Magnuson J."/>
            <person name="Mondo S."/>
            <person name="Nolan M."/>
            <person name="Ohm R."/>
            <person name="Pangilinan J."/>
            <person name="Park H.-J."/>
            <person name="Ramirez L."/>
            <person name="Alfaro M."/>
            <person name="Sun H."/>
            <person name="Tritt A."/>
            <person name="Yoshinaga Y."/>
            <person name="Zwiers L.-H."/>
            <person name="Turgeon B."/>
            <person name="Goodwin S."/>
            <person name="Spatafora J."/>
            <person name="Crous P."/>
            <person name="Grigoriev I."/>
        </authorList>
    </citation>
    <scope>NUCLEOTIDE SEQUENCE</scope>
    <source>
        <strain evidence="4">CBS 119687</strain>
    </source>
</reference>
<dbReference type="EMBL" id="ML977521">
    <property type="protein sequence ID" value="KAF2123923.1"/>
    <property type="molecule type" value="Genomic_DNA"/>
</dbReference>
<dbReference type="GO" id="GO:0005634">
    <property type="term" value="C:nucleus"/>
    <property type="evidence" value="ECO:0007669"/>
    <property type="project" value="TreeGrafter"/>
</dbReference>
<dbReference type="GO" id="GO:0008270">
    <property type="term" value="F:zinc ion binding"/>
    <property type="evidence" value="ECO:0007669"/>
    <property type="project" value="UniProtKB-KW"/>
</dbReference>
<dbReference type="PANTHER" id="PTHR28083:SF1">
    <property type="entry name" value="GOOD FOR FULL DBP5 ACTIVITY PROTEIN 2"/>
    <property type="match status" value="1"/>
</dbReference>
<protein>
    <recommendedName>
        <fullName evidence="3">CCHC-type domain-containing protein</fullName>
    </recommendedName>
</protein>
<dbReference type="InterPro" id="IPR040151">
    <property type="entry name" value="Gfd2/YDR514C-like"/>
</dbReference>
<evidence type="ECO:0000259" key="3">
    <source>
        <dbReference type="PROSITE" id="PS50158"/>
    </source>
</evidence>
<name>A0A6A5ZYG3_9PLEO</name>
<dbReference type="PROSITE" id="PS50158">
    <property type="entry name" value="ZF_CCHC"/>
    <property type="match status" value="1"/>
</dbReference>
<dbReference type="GeneID" id="54404931"/>
<feature type="compositionally biased region" description="Low complexity" evidence="2">
    <location>
        <begin position="1"/>
        <end position="18"/>
    </location>
</feature>
<sequence length="402" mass="44902">MSSRNSSSNNGSGNGNLNPQAAAFTPEPTIPSVAFRHALDVLRTTFTSIENNDATVMQHCLGLSQIDIPSSERLALELSRYIIVVSIDTEAWTNNGDEMTEVGMANFSLQDMRAVVNTGKLGDHGEFLMQRIRFYFFRIREHAHQKGNTLDMRGAEGNRFGEGRFVTFPEMRQILQQCFNVPIPGRTGWNCPVVVLGHAIGHDKENLAREPLSFDVEATGNVIRYIDSQRISRDTGLSDACNLGKGNEIGLDRLVTELKFRHSDPHTACNDIARTAISAVQLVLQKRDQSRADADKLKTNSRKTMQLVADELETYSRRNFRSIGGAEKYCWRCGSVGHMIGECRTPVRCKKCAGDGRSRAHVESHTTIHCPFAAQERGEARRQLHAMERERKKAEKAAAARR</sequence>
<organism evidence="4 5">
    <name type="scientific">Dothidotthia symphoricarpi CBS 119687</name>
    <dbReference type="NCBI Taxonomy" id="1392245"/>
    <lineage>
        <taxon>Eukaryota</taxon>
        <taxon>Fungi</taxon>
        <taxon>Dikarya</taxon>
        <taxon>Ascomycota</taxon>
        <taxon>Pezizomycotina</taxon>
        <taxon>Dothideomycetes</taxon>
        <taxon>Pleosporomycetidae</taxon>
        <taxon>Pleosporales</taxon>
        <taxon>Dothidotthiaceae</taxon>
        <taxon>Dothidotthia</taxon>
    </lineage>
</organism>